<gene>
    <name evidence="2" type="ORF">OSO01_09360</name>
</gene>
<protein>
    <submittedName>
        <fullName evidence="2">ATPase</fullName>
    </submittedName>
</protein>
<evidence type="ECO:0000313" key="2">
    <source>
        <dbReference type="EMBL" id="GEN86197.1"/>
    </source>
</evidence>
<dbReference type="SUPFAM" id="SSF53067">
    <property type="entry name" value="Actin-like ATPase domain"/>
    <property type="match status" value="2"/>
</dbReference>
<evidence type="ECO:0000313" key="3">
    <source>
        <dbReference type="Proteomes" id="UP000321558"/>
    </source>
</evidence>
<accession>A0A511ZFI1</accession>
<dbReference type="OrthoDB" id="9772633at2"/>
<reference evidence="2 3" key="1">
    <citation type="submission" date="2019-07" db="EMBL/GenBank/DDBJ databases">
        <title>Whole genome shotgun sequence of Oceanobacillus sojae NBRC 105379.</title>
        <authorList>
            <person name="Hosoyama A."/>
            <person name="Uohara A."/>
            <person name="Ohji S."/>
            <person name="Ichikawa N."/>
        </authorList>
    </citation>
    <scope>NUCLEOTIDE SEQUENCE [LARGE SCALE GENOMIC DNA]</scope>
    <source>
        <strain evidence="2 3">NBRC 105379</strain>
    </source>
</reference>
<dbReference type="STRING" id="582851.GCA_900162665_04258"/>
<dbReference type="Proteomes" id="UP000321558">
    <property type="component" value="Unassembled WGS sequence"/>
</dbReference>
<dbReference type="Pfam" id="PF01869">
    <property type="entry name" value="BcrAD_BadFG"/>
    <property type="match status" value="1"/>
</dbReference>
<proteinExistence type="predicted"/>
<dbReference type="RefSeq" id="WP_147209152.1">
    <property type="nucleotide sequence ID" value="NZ_BJYM01000003.1"/>
</dbReference>
<dbReference type="EMBL" id="BJYM01000003">
    <property type="protein sequence ID" value="GEN86197.1"/>
    <property type="molecule type" value="Genomic_DNA"/>
</dbReference>
<evidence type="ECO:0000259" key="1">
    <source>
        <dbReference type="Pfam" id="PF01869"/>
    </source>
</evidence>
<dbReference type="Gene3D" id="3.30.420.40">
    <property type="match status" value="2"/>
</dbReference>
<dbReference type="CDD" id="cd24007">
    <property type="entry name" value="ASKHA_NBD_eukNAGK-like"/>
    <property type="match status" value="1"/>
</dbReference>
<dbReference type="AlphaFoldDB" id="A0A511ZFI1"/>
<feature type="domain" description="ATPase BadF/BadG/BcrA/BcrD type" evidence="1">
    <location>
        <begin position="4"/>
        <end position="298"/>
    </location>
</feature>
<comment type="caution">
    <text evidence="2">The sequence shown here is derived from an EMBL/GenBank/DDBJ whole genome shotgun (WGS) entry which is preliminary data.</text>
</comment>
<dbReference type="PANTHER" id="PTHR43190">
    <property type="entry name" value="N-ACETYL-D-GLUCOSAMINE KINASE"/>
    <property type="match status" value="1"/>
</dbReference>
<sequence length="328" mass="35852">MYILGIDGGGTKTKASLFHEEKGFIWEEEEDAANPHSTSYAHSVEVVNRLINKAYEAHFLSENTELSIGLGVAGLGRKADQIKWLKYFQESSLCLHKIKEFVVENDGKIALYSETLGRDGIVSICGTGAITIGVHQAKTVRVGGWGHLVGSDPGSGYHIGSQALIAVFDELDGLGPETMLTSLILEGETINRMEDLVPILYQDFEKQRIAAFASYVFQAANQKDEVAINIIRETAKGIARRGGILFQKLFQTDVKNIPFVLAGGIFQNDFIVKEVTAELAAISSVKVIKAQRHPVVGSIVLVLKQQGYSAEQIETMLTNTSGRQKRGL</sequence>
<dbReference type="PANTHER" id="PTHR43190:SF3">
    <property type="entry name" value="N-ACETYL-D-GLUCOSAMINE KINASE"/>
    <property type="match status" value="1"/>
</dbReference>
<dbReference type="InterPro" id="IPR052519">
    <property type="entry name" value="Euk-type_GlcNAc_Kinase"/>
</dbReference>
<dbReference type="InterPro" id="IPR043129">
    <property type="entry name" value="ATPase_NBD"/>
</dbReference>
<organism evidence="2 3">
    <name type="scientific">Oceanobacillus sojae</name>
    <dbReference type="NCBI Taxonomy" id="582851"/>
    <lineage>
        <taxon>Bacteria</taxon>
        <taxon>Bacillati</taxon>
        <taxon>Bacillota</taxon>
        <taxon>Bacilli</taxon>
        <taxon>Bacillales</taxon>
        <taxon>Bacillaceae</taxon>
        <taxon>Oceanobacillus</taxon>
    </lineage>
</organism>
<dbReference type="InterPro" id="IPR002731">
    <property type="entry name" value="ATPase_BadF"/>
</dbReference>
<keyword evidence="3" id="KW-1185">Reference proteome</keyword>
<name>A0A511ZFI1_9BACI</name>